<evidence type="ECO:0000256" key="2">
    <source>
        <dbReference type="ARBA" id="ARBA00023002"/>
    </source>
</evidence>
<gene>
    <name evidence="4" type="primary">allD</name>
    <name evidence="4" type="ORF">P9989_17435</name>
</gene>
<evidence type="ECO:0000256" key="3">
    <source>
        <dbReference type="SAM" id="MobiDB-lite"/>
    </source>
</evidence>
<dbReference type="Gene3D" id="1.10.1530.10">
    <property type="match status" value="1"/>
</dbReference>
<feature type="compositionally biased region" description="Basic and acidic residues" evidence="3">
    <location>
        <begin position="311"/>
        <end position="323"/>
    </location>
</feature>
<dbReference type="Gene3D" id="3.30.1370.60">
    <property type="entry name" value="Hypothetical oxidoreductase yiak, domain 2"/>
    <property type="match status" value="1"/>
</dbReference>
<evidence type="ECO:0000313" key="5">
    <source>
        <dbReference type="Proteomes" id="UP001221597"/>
    </source>
</evidence>
<evidence type="ECO:0000313" key="4">
    <source>
        <dbReference type="EMBL" id="WFT74131.1"/>
    </source>
</evidence>
<dbReference type="Pfam" id="PF02615">
    <property type="entry name" value="Ldh_2"/>
    <property type="match status" value="1"/>
</dbReference>
<dbReference type="PANTHER" id="PTHR11091">
    <property type="entry name" value="OXIDOREDUCTASE-RELATED"/>
    <property type="match status" value="1"/>
</dbReference>
<proteinExistence type="inferred from homology"/>
<dbReference type="InterPro" id="IPR043143">
    <property type="entry name" value="Mal/L-sulf/L-lact_DH-like_NADP"/>
</dbReference>
<comment type="similarity">
    <text evidence="1">Belongs to the LDH2/MDH2 oxidoreductase family.</text>
</comment>
<protein>
    <submittedName>
        <fullName evidence="4">Ureidoglycolate dehydrogenase</fullName>
        <ecNumber evidence="4">1.1.1.154</ecNumber>
    </submittedName>
</protein>
<dbReference type="EMBL" id="CP121671">
    <property type="protein sequence ID" value="WFT74131.1"/>
    <property type="molecule type" value="Genomic_DNA"/>
</dbReference>
<dbReference type="Proteomes" id="UP001221597">
    <property type="component" value="Chromosome"/>
</dbReference>
<sequence>MSEIILQKEELKSLVVGKLIESKVSEGHAKVVADILVHADLRGVSSHGVLRTEHYVKRLSKGGMNPKPDFKVEKKGSSAVLFDGDDGLGHVVTKEAVGEAIKLSKENGIGIVGIVKSSHCGALSYYAEQAAEQDTISMIMTHTDSAVVPFGGAEAFFGTNPIAYGFPASQRKPIILDMATSNVALGKVLHARETGSEIPDNWGVDENGKPVTDPNLVKHLLPVSGPKGYGLAMVVDILTGVLTGSAFGPGISKMYGDYNQYRKLSHTIVTIDPGLFIDKNEFLKNIDRMIDELHDIKPAEGFSSVMVPGEPEQRKEEARKKEGIPIPQSIYEYLKSS</sequence>
<accession>A0ABY8IWK8</accession>
<reference evidence="4 5" key="1">
    <citation type="submission" date="2023-04" db="EMBL/GenBank/DDBJ databases">
        <title>Genome sequence of Halobacillus naozhouensis KACC 21980.</title>
        <authorList>
            <person name="Kim S."/>
            <person name="Heo J."/>
            <person name="Kwon S.-W."/>
        </authorList>
    </citation>
    <scope>NUCLEOTIDE SEQUENCE [LARGE SCALE GENOMIC DNA]</scope>
    <source>
        <strain evidence="4 5">KCTC 13234</strain>
    </source>
</reference>
<keyword evidence="2 4" id="KW-0560">Oxidoreductase</keyword>
<dbReference type="EC" id="1.1.1.154" evidence="4"/>
<organism evidence="4 5">
    <name type="scientific">Halobacillus naozhouensis</name>
    <dbReference type="NCBI Taxonomy" id="554880"/>
    <lineage>
        <taxon>Bacteria</taxon>
        <taxon>Bacillati</taxon>
        <taxon>Bacillota</taxon>
        <taxon>Bacilli</taxon>
        <taxon>Bacillales</taxon>
        <taxon>Bacillaceae</taxon>
        <taxon>Halobacillus</taxon>
    </lineage>
</organism>
<dbReference type="NCBIfam" id="NF011599">
    <property type="entry name" value="PRK15025.1"/>
    <property type="match status" value="1"/>
</dbReference>
<dbReference type="InterPro" id="IPR036111">
    <property type="entry name" value="Mal/L-sulfo/L-lacto_DH-like_sf"/>
</dbReference>
<dbReference type="InterPro" id="IPR043144">
    <property type="entry name" value="Mal/L-sulf/L-lact_DH-like_ah"/>
</dbReference>
<dbReference type="InterPro" id="IPR003767">
    <property type="entry name" value="Malate/L-lactate_DH-like"/>
</dbReference>
<evidence type="ECO:0000256" key="1">
    <source>
        <dbReference type="ARBA" id="ARBA00006056"/>
    </source>
</evidence>
<dbReference type="GO" id="GO:0009040">
    <property type="term" value="F:ureidoglycolate dehydrogenase activity"/>
    <property type="evidence" value="ECO:0007669"/>
    <property type="project" value="UniProtKB-EC"/>
</dbReference>
<name>A0ABY8IWK8_9BACI</name>
<keyword evidence="5" id="KW-1185">Reference proteome</keyword>
<feature type="region of interest" description="Disordered" evidence="3">
    <location>
        <begin position="302"/>
        <end position="323"/>
    </location>
</feature>
<dbReference type="PANTHER" id="PTHR11091:SF0">
    <property type="entry name" value="MALATE DEHYDROGENASE"/>
    <property type="match status" value="1"/>
</dbReference>
<dbReference type="RefSeq" id="WP_283076135.1">
    <property type="nucleotide sequence ID" value="NZ_CP121671.1"/>
</dbReference>
<dbReference type="SUPFAM" id="SSF89733">
    <property type="entry name" value="L-sulfolactate dehydrogenase-like"/>
    <property type="match status" value="1"/>
</dbReference>